<dbReference type="Proteomes" id="UP000523955">
    <property type="component" value="Unassembled WGS sequence"/>
</dbReference>
<accession>A0A7X0RDM7</accession>
<evidence type="ECO:0000259" key="5">
    <source>
        <dbReference type="PROSITE" id="PS51352"/>
    </source>
</evidence>
<dbReference type="InterPro" id="IPR036249">
    <property type="entry name" value="Thioredoxin-like_sf"/>
</dbReference>
<evidence type="ECO:0000313" key="6">
    <source>
        <dbReference type="EMBL" id="MBB6626305.1"/>
    </source>
</evidence>
<feature type="disulfide bond" description="Redox-active" evidence="4">
    <location>
        <begin position="77"/>
        <end position="81"/>
    </location>
</feature>
<dbReference type="PANTHER" id="PTHR12151:SF25">
    <property type="entry name" value="LINALOOL DEHYDRATASE_ISOMERASE DOMAIN-CONTAINING PROTEIN"/>
    <property type="match status" value="1"/>
</dbReference>
<feature type="binding site" evidence="3">
    <location>
        <position position="81"/>
    </location>
    <ligand>
        <name>Cu cation</name>
        <dbReference type="ChEBI" id="CHEBI:23378"/>
    </ligand>
</feature>
<dbReference type="InterPro" id="IPR003782">
    <property type="entry name" value="SCO1/SenC"/>
</dbReference>
<evidence type="ECO:0000313" key="7">
    <source>
        <dbReference type="Proteomes" id="UP000523955"/>
    </source>
</evidence>
<dbReference type="PROSITE" id="PS51352">
    <property type="entry name" value="THIOREDOXIN_2"/>
    <property type="match status" value="1"/>
</dbReference>
<evidence type="ECO:0000256" key="4">
    <source>
        <dbReference type="PIRSR" id="PIRSR603782-2"/>
    </source>
</evidence>
<gene>
    <name evidence="6" type="ORF">H5V45_03120</name>
</gene>
<dbReference type="Gene3D" id="3.40.30.10">
    <property type="entry name" value="Glutaredoxin"/>
    <property type="match status" value="1"/>
</dbReference>
<evidence type="ECO:0000256" key="1">
    <source>
        <dbReference type="ARBA" id="ARBA00010996"/>
    </source>
</evidence>
<dbReference type="InterPro" id="IPR013766">
    <property type="entry name" value="Thioredoxin_domain"/>
</dbReference>
<keyword evidence="7" id="KW-1185">Reference proteome</keyword>
<proteinExistence type="inferred from homology"/>
<dbReference type="GO" id="GO:0046872">
    <property type="term" value="F:metal ion binding"/>
    <property type="evidence" value="ECO:0007669"/>
    <property type="project" value="UniProtKB-KW"/>
</dbReference>
<reference evidence="6 7" key="1">
    <citation type="submission" date="2020-08" db="EMBL/GenBank/DDBJ databases">
        <authorList>
            <person name="Seo M.-J."/>
        </authorList>
    </citation>
    <scope>NUCLEOTIDE SEQUENCE [LARGE SCALE GENOMIC DNA]</scope>
    <source>
        <strain evidence="6 7">KIGAM211</strain>
    </source>
</reference>
<keyword evidence="2 3" id="KW-0186">Copper</keyword>
<dbReference type="SUPFAM" id="SSF52833">
    <property type="entry name" value="Thioredoxin-like"/>
    <property type="match status" value="1"/>
</dbReference>
<sequence>MADRTTRGLLAGLVAGLLLVLTACGGDDAGAEFRGAVLDQPYTVPDTALTDTEGQPFSLAKDTTKPLTLVFFGYINCPDICQVVMSALASAMTRLDASDRSKVDVVFVTTDPQRDTESALRTYLDRYDPSFIGLTGDIKTIASVGKPLAIAVLKGEKLPSGGYEVVHSTQVSAIDGQDQVPVLWTQGTSAAQFAADIHTLLGKES</sequence>
<comment type="caution">
    <text evidence="6">The sequence shown here is derived from an EMBL/GenBank/DDBJ whole genome shotgun (WGS) entry which is preliminary data.</text>
</comment>
<evidence type="ECO:0000256" key="3">
    <source>
        <dbReference type="PIRSR" id="PIRSR603782-1"/>
    </source>
</evidence>
<dbReference type="PROSITE" id="PS51257">
    <property type="entry name" value="PROKAR_LIPOPROTEIN"/>
    <property type="match status" value="1"/>
</dbReference>
<feature type="binding site" evidence="3">
    <location>
        <position position="77"/>
    </location>
    <ligand>
        <name>Cu cation</name>
        <dbReference type="ChEBI" id="CHEBI:23378"/>
    </ligand>
</feature>
<comment type="similarity">
    <text evidence="1">Belongs to the SCO1/2 family.</text>
</comment>
<dbReference type="PANTHER" id="PTHR12151">
    <property type="entry name" value="ELECTRON TRANSPORT PROTIN SCO1/SENC FAMILY MEMBER"/>
    <property type="match status" value="1"/>
</dbReference>
<dbReference type="Pfam" id="PF02630">
    <property type="entry name" value="SCO1-SenC"/>
    <property type="match status" value="1"/>
</dbReference>
<keyword evidence="3" id="KW-0479">Metal-binding</keyword>
<feature type="domain" description="Thioredoxin" evidence="5">
    <location>
        <begin position="38"/>
        <end position="202"/>
    </location>
</feature>
<evidence type="ECO:0000256" key="2">
    <source>
        <dbReference type="ARBA" id="ARBA00023008"/>
    </source>
</evidence>
<name>A0A7X0RDM7_9ACTN</name>
<dbReference type="RefSeq" id="WP_185251596.1">
    <property type="nucleotide sequence ID" value="NZ_JACKXE010000001.1"/>
</dbReference>
<dbReference type="AlphaFoldDB" id="A0A7X0RDM7"/>
<dbReference type="CDD" id="cd02968">
    <property type="entry name" value="SCO"/>
    <property type="match status" value="1"/>
</dbReference>
<keyword evidence="4" id="KW-1015">Disulfide bond</keyword>
<dbReference type="EMBL" id="JACKXE010000001">
    <property type="protein sequence ID" value="MBB6626305.1"/>
    <property type="molecule type" value="Genomic_DNA"/>
</dbReference>
<feature type="binding site" evidence="3">
    <location>
        <position position="167"/>
    </location>
    <ligand>
        <name>Cu cation</name>
        <dbReference type="ChEBI" id="CHEBI:23378"/>
    </ligand>
</feature>
<organism evidence="6 7">
    <name type="scientific">Nocardioides luti</name>
    <dbReference type="NCBI Taxonomy" id="2761101"/>
    <lineage>
        <taxon>Bacteria</taxon>
        <taxon>Bacillati</taxon>
        <taxon>Actinomycetota</taxon>
        <taxon>Actinomycetes</taxon>
        <taxon>Propionibacteriales</taxon>
        <taxon>Nocardioidaceae</taxon>
        <taxon>Nocardioides</taxon>
    </lineage>
</organism>
<protein>
    <submittedName>
        <fullName evidence="6">SCO family protein</fullName>
    </submittedName>
</protein>